<evidence type="ECO:0000256" key="1">
    <source>
        <dbReference type="ARBA" id="ARBA00022603"/>
    </source>
</evidence>
<evidence type="ECO:0000313" key="4">
    <source>
        <dbReference type="EMBL" id="MPN29981.1"/>
    </source>
</evidence>
<dbReference type="PROSITE" id="PS51687">
    <property type="entry name" value="SAM_MT_RNA_M5U"/>
    <property type="match status" value="1"/>
</dbReference>
<dbReference type="GO" id="GO:0070475">
    <property type="term" value="P:rRNA base methylation"/>
    <property type="evidence" value="ECO:0007669"/>
    <property type="project" value="TreeGrafter"/>
</dbReference>
<reference evidence="4" key="1">
    <citation type="submission" date="2019-08" db="EMBL/GenBank/DDBJ databases">
        <authorList>
            <person name="Kucharzyk K."/>
            <person name="Murdoch R.W."/>
            <person name="Higgins S."/>
            <person name="Loffler F."/>
        </authorList>
    </citation>
    <scope>NUCLEOTIDE SEQUENCE</scope>
</reference>
<dbReference type="CDD" id="cd02440">
    <property type="entry name" value="AdoMet_MTases"/>
    <property type="match status" value="1"/>
</dbReference>
<sequence>MVTASVLNRSFSVDAQVFFQANRHVLPAMVEFVTSHAVGERVMDLYSGVGLFASFLQALGKSVVAVERDPRCLELARMNLTENVGFYSKSVEAYARSTTEHFDTVVADPPRGGLDPSVVDAIVSYKPQSIIYVSCNSVTLARDVKRFSKAGYRPKVLQMFDMYPQTSHIETAMLMSKL</sequence>
<proteinExistence type="predicted"/>
<organism evidence="4">
    <name type="scientific">bioreactor metagenome</name>
    <dbReference type="NCBI Taxonomy" id="1076179"/>
    <lineage>
        <taxon>unclassified sequences</taxon>
        <taxon>metagenomes</taxon>
        <taxon>ecological metagenomes</taxon>
    </lineage>
</organism>
<dbReference type="Gene3D" id="3.40.50.150">
    <property type="entry name" value="Vaccinia Virus protein VP39"/>
    <property type="match status" value="1"/>
</dbReference>
<dbReference type="PANTHER" id="PTHR11061:SF30">
    <property type="entry name" value="TRNA (URACIL(54)-C(5))-METHYLTRANSFERASE"/>
    <property type="match status" value="1"/>
</dbReference>
<name>A0A645GT05_9ZZZZ</name>
<keyword evidence="3" id="KW-0949">S-adenosyl-L-methionine</keyword>
<evidence type="ECO:0000256" key="3">
    <source>
        <dbReference type="ARBA" id="ARBA00022691"/>
    </source>
</evidence>
<dbReference type="PROSITE" id="PS01230">
    <property type="entry name" value="TRMA_1"/>
    <property type="match status" value="1"/>
</dbReference>
<protein>
    <submittedName>
        <fullName evidence="4">23S rRNA (Uracil-C(5))-methyltransferase RlmCD</fullName>
        <ecNumber evidence="4">2.1.1.189</ecNumber>
    </submittedName>
</protein>
<evidence type="ECO:0000256" key="2">
    <source>
        <dbReference type="ARBA" id="ARBA00022679"/>
    </source>
</evidence>
<gene>
    <name evidence="4" type="primary">rlmCD_48</name>
    <name evidence="4" type="ORF">SDC9_177438</name>
</gene>
<dbReference type="InterPro" id="IPR029063">
    <property type="entry name" value="SAM-dependent_MTases_sf"/>
</dbReference>
<dbReference type="InterPro" id="IPR010280">
    <property type="entry name" value="U5_MeTrfase_fam"/>
</dbReference>
<dbReference type="SUPFAM" id="SSF53335">
    <property type="entry name" value="S-adenosyl-L-methionine-dependent methyltransferases"/>
    <property type="match status" value="1"/>
</dbReference>
<dbReference type="EC" id="2.1.1.189" evidence="4"/>
<dbReference type="AlphaFoldDB" id="A0A645GT05"/>
<dbReference type="PANTHER" id="PTHR11061">
    <property type="entry name" value="RNA M5U METHYLTRANSFERASE"/>
    <property type="match status" value="1"/>
</dbReference>
<comment type="caution">
    <text evidence="4">The sequence shown here is derived from an EMBL/GenBank/DDBJ whole genome shotgun (WGS) entry which is preliminary data.</text>
</comment>
<dbReference type="Pfam" id="PF05958">
    <property type="entry name" value="tRNA_U5-meth_tr"/>
    <property type="match status" value="1"/>
</dbReference>
<dbReference type="GO" id="GO:0070041">
    <property type="term" value="F:rRNA (uridine-C5-)-methyltransferase activity"/>
    <property type="evidence" value="ECO:0007669"/>
    <property type="project" value="TreeGrafter"/>
</dbReference>
<accession>A0A645GT05</accession>
<keyword evidence="1 4" id="KW-0489">Methyltransferase</keyword>
<dbReference type="InterPro" id="IPR030390">
    <property type="entry name" value="MeTrfase_TrmA_AS"/>
</dbReference>
<keyword evidence="2 4" id="KW-0808">Transferase</keyword>
<dbReference type="EMBL" id="VSSQ01080924">
    <property type="protein sequence ID" value="MPN29981.1"/>
    <property type="molecule type" value="Genomic_DNA"/>
</dbReference>